<evidence type="ECO:0000313" key="2">
    <source>
        <dbReference type="EnsemblPlants" id="KQK98479"/>
    </source>
</evidence>
<feature type="compositionally biased region" description="Polar residues" evidence="1">
    <location>
        <begin position="27"/>
        <end position="38"/>
    </location>
</feature>
<dbReference type="Gramene" id="KQK98479">
    <property type="protein sequence ID" value="KQK98479"/>
    <property type="gene ID" value="SETIT_011448mg"/>
</dbReference>
<proteinExistence type="predicted"/>
<evidence type="ECO:0000256" key="1">
    <source>
        <dbReference type="SAM" id="MobiDB-lite"/>
    </source>
</evidence>
<reference evidence="2" key="2">
    <citation type="submission" date="2018-08" db="UniProtKB">
        <authorList>
            <consortium name="EnsemblPlants"/>
        </authorList>
    </citation>
    <scope>IDENTIFICATION</scope>
    <source>
        <strain evidence="2">Yugu1</strain>
    </source>
</reference>
<sequence length="96" mass="10839">MNSKPFLLHKNTFWKSQQGAKIAHLNDFNSSNQITRSSNRLREPADSDQDTRAKTHNRKGIGSHKGPQLQHTYITDSLNNTTHGATGRTVKSNLRK</sequence>
<keyword evidence="3" id="KW-1185">Reference proteome</keyword>
<feature type="compositionally biased region" description="Polar residues" evidence="1">
    <location>
        <begin position="69"/>
        <end position="96"/>
    </location>
</feature>
<feature type="region of interest" description="Disordered" evidence="1">
    <location>
        <begin position="26"/>
        <end position="96"/>
    </location>
</feature>
<protein>
    <submittedName>
        <fullName evidence="2">Uncharacterized protein</fullName>
    </submittedName>
</protein>
<reference evidence="3" key="1">
    <citation type="journal article" date="2012" name="Nat. Biotechnol.">
        <title>Reference genome sequence of the model plant Setaria.</title>
        <authorList>
            <person name="Bennetzen J.L."/>
            <person name="Schmutz J."/>
            <person name="Wang H."/>
            <person name="Percifield R."/>
            <person name="Hawkins J."/>
            <person name="Pontaroli A.C."/>
            <person name="Estep M."/>
            <person name="Feng L."/>
            <person name="Vaughn J.N."/>
            <person name="Grimwood J."/>
            <person name="Jenkins J."/>
            <person name="Barry K."/>
            <person name="Lindquist E."/>
            <person name="Hellsten U."/>
            <person name="Deshpande S."/>
            <person name="Wang X."/>
            <person name="Wu X."/>
            <person name="Mitros T."/>
            <person name="Triplett J."/>
            <person name="Yang X."/>
            <person name="Ye C.Y."/>
            <person name="Mauro-Herrera M."/>
            <person name="Wang L."/>
            <person name="Li P."/>
            <person name="Sharma M."/>
            <person name="Sharma R."/>
            <person name="Ronald P.C."/>
            <person name="Panaud O."/>
            <person name="Kellogg E.A."/>
            <person name="Brutnell T.P."/>
            <person name="Doust A.N."/>
            <person name="Tuskan G.A."/>
            <person name="Rokhsar D."/>
            <person name="Devos K.M."/>
        </authorList>
    </citation>
    <scope>NUCLEOTIDE SEQUENCE [LARGE SCALE GENOMIC DNA]</scope>
    <source>
        <strain evidence="3">cv. Yugu1</strain>
    </source>
</reference>
<dbReference type="EMBL" id="AGNK02004470">
    <property type="status" value="NOT_ANNOTATED_CDS"/>
    <property type="molecule type" value="Genomic_DNA"/>
</dbReference>
<feature type="compositionally biased region" description="Basic and acidic residues" evidence="1">
    <location>
        <begin position="40"/>
        <end position="53"/>
    </location>
</feature>
<name>K3YB54_SETIT</name>
<dbReference type="Proteomes" id="UP000004995">
    <property type="component" value="Unassembled WGS sequence"/>
</dbReference>
<evidence type="ECO:0000313" key="3">
    <source>
        <dbReference type="Proteomes" id="UP000004995"/>
    </source>
</evidence>
<dbReference type="InParanoid" id="K3YB54"/>
<dbReference type="EnsemblPlants" id="KQK98479">
    <property type="protein sequence ID" value="KQK98479"/>
    <property type="gene ID" value="SETIT_011448mg"/>
</dbReference>
<organism evidence="2 3">
    <name type="scientific">Setaria italica</name>
    <name type="common">Foxtail millet</name>
    <name type="synonym">Panicum italicum</name>
    <dbReference type="NCBI Taxonomy" id="4555"/>
    <lineage>
        <taxon>Eukaryota</taxon>
        <taxon>Viridiplantae</taxon>
        <taxon>Streptophyta</taxon>
        <taxon>Embryophyta</taxon>
        <taxon>Tracheophyta</taxon>
        <taxon>Spermatophyta</taxon>
        <taxon>Magnoliopsida</taxon>
        <taxon>Liliopsida</taxon>
        <taxon>Poales</taxon>
        <taxon>Poaceae</taxon>
        <taxon>PACMAD clade</taxon>
        <taxon>Panicoideae</taxon>
        <taxon>Panicodae</taxon>
        <taxon>Paniceae</taxon>
        <taxon>Cenchrinae</taxon>
        <taxon>Setaria</taxon>
    </lineage>
</organism>
<dbReference type="HOGENOM" id="CLU_2363667_0_0_1"/>
<accession>K3YB54</accession>
<dbReference type="AlphaFoldDB" id="K3YB54"/>